<dbReference type="Proteomes" id="UP000222168">
    <property type="component" value="Unassembled WGS sequence"/>
</dbReference>
<dbReference type="AlphaFoldDB" id="A0A2D0KE48"/>
<protein>
    <submittedName>
        <fullName evidence="1">Uncharacterized protein</fullName>
    </submittedName>
</protein>
<name>A0A2D0KE48_9GAMM</name>
<accession>A0A2D0KE48</accession>
<evidence type="ECO:0000313" key="1">
    <source>
        <dbReference type="EMBL" id="PHM61690.1"/>
    </source>
</evidence>
<organism evidence="1 2">
    <name type="scientific">Xenorhabdus ishibashii</name>
    <dbReference type="NCBI Taxonomy" id="1034471"/>
    <lineage>
        <taxon>Bacteria</taxon>
        <taxon>Pseudomonadati</taxon>
        <taxon>Pseudomonadota</taxon>
        <taxon>Gammaproteobacteria</taxon>
        <taxon>Enterobacterales</taxon>
        <taxon>Morganellaceae</taxon>
        <taxon>Xenorhabdus</taxon>
    </lineage>
</organism>
<gene>
    <name evidence="1" type="ORF">Xish_00829</name>
</gene>
<reference evidence="1 2" key="1">
    <citation type="journal article" date="2017" name="Nat. Microbiol.">
        <title>Natural product diversity associated with the nematode symbionts Photorhabdus and Xenorhabdus.</title>
        <authorList>
            <person name="Tobias N.J."/>
            <person name="Wolff H."/>
            <person name="Djahanschiri B."/>
            <person name="Grundmann F."/>
            <person name="Kronenwerth M."/>
            <person name="Shi Y.M."/>
            <person name="Simonyi S."/>
            <person name="Grun P."/>
            <person name="Shapiro-Ilan D."/>
            <person name="Pidot S.J."/>
            <person name="Stinear T.P."/>
            <person name="Ebersberger I."/>
            <person name="Bode H.B."/>
        </authorList>
    </citation>
    <scope>NUCLEOTIDE SEQUENCE [LARGE SCALE GENOMIC DNA]</scope>
    <source>
        <strain evidence="1 2">DSM 22670</strain>
    </source>
</reference>
<dbReference type="EMBL" id="NJAK01000001">
    <property type="protein sequence ID" value="PHM61690.1"/>
    <property type="molecule type" value="Genomic_DNA"/>
</dbReference>
<evidence type="ECO:0000313" key="2">
    <source>
        <dbReference type="Proteomes" id="UP000222168"/>
    </source>
</evidence>
<sequence>MTQPFFLLFCLWEIIKIRKIGLSFSDTPTILKSHIE</sequence>
<proteinExistence type="predicted"/>
<keyword evidence="2" id="KW-1185">Reference proteome</keyword>
<comment type="caution">
    <text evidence="1">The sequence shown here is derived from an EMBL/GenBank/DDBJ whole genome shotgun (WGS) entry which is preliminary data.</text>
</comment>